<feature type="region of interest" description="Disordered" evidence="1">
    <location>
        <begin position="1"/>
        <end position="110"/>
    </location>
</feature>
<dbReference type="SUPFAM" id="SSF46689">
    <property type="entry name" value="Homeodomain-like"/>
    <property type="match status" value="1"/>
</dbReference>
<evidence type="ECO:0000256" key="1">
    <source>
        <dbReference type="SAM" id="MobiDB-lite"/>
    </source>
</evidence>
<dbReference type="FunFam" id="1.10.10.10:FF:000087">
    <property type="entry name" value="Transcriptional adapter 2"/>
    <property type="match status" value="1"/>
</dbReference>
<dbReference type="Pfam" id="PF04433">
    <property type="entry name" value="SWIRM"/>
    <property type="match status" value="1"/>
</dbReference>
<proteinExistence type="predicted"/>
<dbReference type="AlphaFoldDB" id="A0A167N5I0"/>
<dbReference type="GeneID" id="30024365"/>
<dbReference type="InterPro" id="IPR036388">
    <property type="entry name" value="WH-like_DNA-bd_sf"/>
</dbReference>
<dbReference type="RefSeq" id="XP_018701162.1">
    <property type="nucleotide sequence ID" value="XM_018851676.1"/>
</dbReference>
<sequence length="383" mass="42779">MERERPIAPMPMGPPPPRHRDSAAASLMSPPDPTHDSFTQTSHGANLNGKGKGKVSPNGAPLLMSPPISPSTKPIPPTANAPDVPFNQTIKDPVLYPTDESSPPSSSQEPLFPTVEIAQDVDQQLRYRPADASNGAAAPEREGYETAAMTFTPKIMDLFLKDPMGWKKRELAWLKEDRKSRAHGEKKAPTSVQQATKTASVPRPARVQTGRISKPHPTPRRARNSISSGSSGGAFAKSTKRTSSTPEPSRRTAAPNRDDKDFELLADYSPALDTLEDYGHAFKVDWKGTPLDLSNDPHRHLLHRYEVTFASNLRLDCATYLTSKRRVFIRRLECYRISKEFRKTDAQQACKIDVNKASRIWAAYQKAKWLEPKWVERFVQRDH</sequence>
<feature type="compositionally biased region" description="Polar residues" evidence="1">
    <location>
        <begin position="190"/>
        <end position="199"/>
    </location>
</feature>
<feature type="compositionally biased region" description="Basic residues" evidence="1">
    <location>
        <begin position="213"/>
        <end position="223"/>
    </location>
</feature>
<dbReference type="GO" id="GO:0010468">
    <property type="term" value="P:regulation of gene expression"/>
    <property type="evidence" value="ECO:0007669"/>
    <property type="project" value="UniProtKB-ARBA"/>
</dbReference>
<dbReference type="EMBL" id="AZHB01000026">
    <property type="protein sequence ID" value="OAA55152.1"/>
    <property type="molecule type" value="Genomic_DNA"/>
</dbReference>
<name>A0A167N5I0_CORFA</name>
<dbReference type="Proteomes" id="UP000076744">
    <property type="component" value="Unassembled WGS sequence"/>
</dbReference>
<comment type="caution">
    <text evidence="3">The sequence shown here is derived from an EMBL/GenBank/DDBJ whole genome shotgun (WGS) entry which is preliminary data.</text>
</comment>
<feature type="compositionally biased region" description="Low complexity" evidence="1">
    <location>
        <begin position="224"/>
        <end position="237"/>
    </location>
</feature>
<keyword evidence="4" id="KW-1185">Reference proteome</keyword>
<gene>
    <name evidence="3" type="ORF">ISF_08073</name>
</gene>
<organism evidence="3 4">
    <name type="scientific">Cordyceps fumosorosea (strain ARSEF 2679)</name>
    <name type="common">Isaria fumosorosea</name>
    <dbReference type="NCBI Taxonomy" id="1081104"/>
    <lineage>
        <taxon>Eukaryota</taxon>
        <taxon>Fungi</taxon>
        <taxon>Dikarya</taxon>
        <taxon>Ascomycota</taxon>
        <taxon>Pezizomycotina</taxon>
        <taxon>Sordariomycetes</taxon>
        <taxon>Hypocreomycetidae</taxon>
        <taxon>Hypocreales</taxon>
        <taxon>Cordycipitaceae</taxon>
        <taxon>Cordyceps</taxon>
    </lineage>
</organism>
<evidence type="ECO:0000313" key="4">
    <source>
        <dbReference type="Proteomes" id="UP000076744"/>
    </source>
</evidence>
<feature type="domain" description="SWIRM" evidence="2">
    <location>
        <begin position="300"/>
        <end position="370"/>
    </location>
</feature>
<protein>
    <submittedName>
        <fullName evidence="3">SWIRM domain protein</fullName>
    </submittedName>
</protein>
<dbReference type="InterPro" id="IPR009057">
    <property type="entry name" value="Homeodomain-like_sf"/>
</dbReference>
<feature type="compositionally biased region" description="Polar residues" evidence="1">
    <location>
        <begin position="36"/>
        <end position="45"/>
    </location>
</feature>
<dbReference type="InterPro" id="IPR007526">
    <property type="entry name" value="SWIRM"/>
</dbReference>
<evidence type="ECO:0000313" key="3">
    <source>
        <dbReference type="EMBL" id="OAA55152.1"/>
    </source>
</evidence>
<dbReference type="STRING" id="1081104.A0A167N5I0"/>
<feature type="compositionally biased region" description="Pro residues" evidence="1">
    <location>
        <begin position="67"/>
        <end position="79"/>
    </location>
</feature>
<feature type="region of interest" description="Disordered" evidence="1">
    <location>
        <begin position="177"/>
        <end position="260"/>
    </location>
</feature>
<dbReference type="Gene3D" id="1.10.10.10">
    <property type="entry name" value="Winged helix-like DNA-binding domain superfamily/Winged helix DNA-binding domain"/>
    <property type="match status" value="1"/>
</dbReference>
<reference evidence="3 4" key="1">
    <citation type="journal article" date="2016" name="Genome Biol. Evol.">
        <title>Divergent and convergent evolution of fungal pathogenicity.</title>
        <authorList>
            <person name="Shang Y."/>
            <person name="Xiao G."/>
            <person name="Zheng P."/>
            <person name="Cen K."/>
            <person name="Zhan S."/>
            <person name="Wang C."/>
        </authorList>
    </citation>
    <scope>NUCLEOTIDE SEQUENCE [LARGE SCALE GENOMIC DNA]</scope>
    <source>
        <strain evidence="3 4">ARSEF 2679</strain>
    </source>
</reference>
<feature type="compositionally biased region" description="Basic and acidic residues" evidence="1">
    <location>
        <begin position="177"/>
        <end position="188"/>
    </location>
</feature>
<accession>A0A167N5I0</accession>
<evidence type="ECO:0000259" key="2">
    <source>
        <dbReference type="Pfam" id="PF04433"/>
    </source>
</evidence>
<dbReference type="OrthoDB" id="5598695at2759"/>